<evidence type="ECO:0000256" key="4">
    <source>
        <dbReference type="ARBA" id="ARBA00022927"/>
    </source>
</evidence>
<reference evidence="10 11" key="1">
    <citation type="submission" date="2016-10" db="EMBL/GenBank/DDBJ databases">
        <authorList>
            <person name="Varghese N."/>
            <person name="Submissions S."/>
        </authorList>
    </citation>
    <scope>NUCLEOTIDE SEQUENCE [LARGE SCALE GENOMIC DNA]</scope>
    <source>
        <strain evidence="10 11">S7-754</strain>
    </source>
</reference>
<dbReference type="OrthoDB" id="7161179at2"/>
<evidence type="ECO:0000256" key="6">
    <source>
        <dbReference type="ARBA" id="ARBA00023010"/>
    </source>
</evidence>
<evidence type="ECO:0000256" key="5">
    <source>
        <dbReference type="ARBA" id="ARBA00022989"/>
    </source>
</evidence>
<accession>A0A1G7PVV6</accession>
<evidence type="ECO:0000256" key="1">
    <source>
        <dbReference type="ARBA" id="ARBA00004167"/>
    </source>
</evidence>
<dbReference type="EMBL" id="WSUT01000007">
    <property type="protein sequence ID" value="MWC45616.1"/>
    <property type="molecule type" value="Genomic_DNA"/>
</dbReference>
<keyword evidence="8" id="KW-1003">Cell membrane</keyword>
<dbReference type="EMBL" id="FNBI01000007">
    <property type="protein sequence ID" value="SDF90388.1"/>
    <property type="molecule type" value="Genomic_DNA"/>
</dbReference>
<dbReference type="Proteomes" id="UP000323502">
    <property type="component" value="Unassembled WGS sequence"/>
</dbReference>
<dbReference type="GO" id="GO:0033281">
    <property type="term" value="C:TAT protein transport complex"/>
    <property type="evidence" value="ECO:0007669"/>
    <property type="project" value="UniProtKB-UniRule"/>
</dbReference>
<comment type="function">
    <text evidence="8">Part of the twin-arginine translocation (Tat) system that transports large folded proteins containing a characteristic twin-arginine motif in their signal peptide across membranes. TatA could form the protein-conducting channel of the Tat system.</text>
</comment>
<evidence type="ECO:0000313" key="10">
    <source>
        <dbReference type="EMBL" id="SDF90388.1"/>
    </source>
</evidence>
<keyword evidence="6 8" id="KW-0811">Translocation</keyword>
<dbReference type="AlphaFoldDB" id="A0A1G7PVV6"/>
<sequence length="59" mass="6199">MGSMSMVHWVVVVAAMTLLFGGGRIASSMGDLGKGLKAFRREMADAEAAPPRLEAPADH</sequence>
<keyword evidence="3 8" id="KW-0812">Transmembrane</keyword>
<comment type="subunit">
    <text evidence="8">The Tat system comprises two distinct complexes: a TatABC complex, containing multiple copies of TatA, TatB and TatC subunits, and a separate TatA complex, containing only TatA subunits. Substrates initially bind to the TatABC complex, which probably triggers association of the separate TatA complex to form the active translocon.</text>
</comment>
<comment type="similarity">
    <text evidence="8">Belongs to the TatA/E family.</text>
</comment>
<dbReference type="GO" id="GO:0043953">
    <property type="term" value="P:protein transport by the Tat complex"/>
    <property type="evidence" value="ECO:0007669"/>
    <property type="project" value="UniProtKB-UniRule"/>
</dbReference>
<gene>
    <name evidence="8" type="primary">tatA</name>
    <name evidence="9" type="ORF">GQR91_18530</name>
    <name evidence="10" type="ORF">SAMN05216557_107104</name>
</gene>
<name>A0A1G7PVV6_9SPHN</name>
<organism evidence="10 11">
    <name type="scientific">Sphingomonas carotinifaciens</name>
    <dbReference type="NCBI Taxonomy" id="1166323"/>
    <lineage>
        <taxon>Bacteria</taxon>
        <taxon>Pseudomonadati</taxon>
        <taxon>Pseudomonadota</taxon>
        <taxon>Alphaproteobacteria</taxon>
        <taxon>Sphingomonadales</taxon>
        <taxon>Sphingomonadaceae</taxon>
        <taxon>Sphingomonas</taxon>
    </lineage>
</organism>
<evidence type="ECO:0000313" key="11">
    <source>
        <dbReference type="Proteomes" id="UP000323502"/>
    </source>
</evidence>
<evidence type="ECO:0000313" key="9">
    <source>
        <dbReference type="EMBL" id="MWC45616.1"/>
    </source>
</evidence>
<dbReference type="HAMAP" id="MF_00236">
    <property type="entry name" value="TatA_E"/>
    <property type="match status" value="1"/>
</dbReference>
<evidence type="ECO:0000313" key="12">
    <source>
        <dbReference type="Proteomes" id="UP000436801"/>
    </source>
</evidence>
<dbReference type="InterPro" id="IPR003369">
    <property type="entry name" value="TatA/B/E"/>
</dbReference>
<evidence type="ECO:0000256" key="8">
    <source>
        <dbReference type="HAMAP-Rule" id="MF_00236"/>
    </source>
</evidence>
<comment type="subcellular location">
    <subcellularLocation>
        <location evidence="8">Cell membrane</location>
        <topology evidence="8">Single-pass membrane protein</topology>
    </subcellularLocation>
    <subcellularLocation>
        <location evidence="1">Membrane</location>
        <topology evidence="1">Single-pass membrane protein</topology>
    </subcellularLocation>
</comment>
<evidence type="ECO:0000256" key="7">
    <source>
        <dbReference type="ARBA" id="ARBA00023136"/>
    </source>
</evidence>
<proteinExistence type="inferred from homology"/>
<evidence type="ECO:0000256" key="2">
    <source>
        <dbReference type="ARBA" id="ARBA00022448"/>
    </source>
</evidence>
<protein>
    <recommendedName>
        <fullName evidence="8">Sec-independent protein translocase protein TatA</fullName>
    </recommendedName>
</protein>
<dbReference type="Gene3D" id="1.20.5.3310">
    <property type="match status" value="1"/>
</dbReference>
<evidence type="ECO:0000256" key="3">
    <source>
        <dbReference type="ARBA" id="ARBA00022692"/>
    </source>
</evidence>
<dbReference type="RefSeq" id="WP_149683102.1">
    <property type="nucleotide sequence ID" value="NZ_FNBI01000007.1"/>
</dbReference>
<dbReference type="Proteomes" id="UP000436801">
    <property type="component" value="Unassembled WGS sequence"/>
</dbReference>
<dbReference type="Pfam" id="PF02416">
    <property type="entry name" value="TatA_B_E"/>
    <property type="match status" value="1"/>
</dbReference>
<dbReference type="GO" id="GO:0008320">
    <property type="term" value="F:protein transmembrane transporter activity"/>
    <property type="evidence" value="ECO:0007669"/>
    <property type="project" value="UniProtKB-UniRule"/>
</dbReference>
<dbReference type="InterPro" id="IPR006312">
    <property type="entry name" value="TatA/E"/>
</dbReference>
<keyword evidence="11" id="KW-1185">Reference proteome</keyword>
<reference evidence="9 12" key="2">
    <citation type="submission" date="2019-12" db="EMBL/GenBank/DDBJ databases">
        <authorList>
            <person name="Zheng J."/>
        </authorList>
    </citation>
    <scope>NUCLEOTIDE SEQUENCE [LARGE SCALE GENOMIC DNA]</scope>
    <source>
        <strain evidence="9 12">DSM 27347</strain>
    </source>
</reference>
<keyword evidence="7 8" id="KW-0472">Membrane</keyword>
<keyword evidence="2 8" id="KW-0813">Transport</keyword>
<keyword evidence="5 8" id="KW-1133">Transmembrane helix</keyword>
<keyword evidence="4 8" id="KW-0653">Protein transport</keyword>